<feature type="domain" description="HTH cro/C1-type" evidence="1">
    <location>
        <begin position="7"/>
        <end position="60"/>
    </location>
</feature>
<protein>
    <submittedName>
        <fullName evidence="2">Helix-turn-helix domain-containing protein</fullName>
    </submittedName>
</protein>
<organism evidence="2 3">
    <name type="scientific">Companilactobacillus keshanensis</name>
    <dbReference type="NCBI Taxonomy" id="2486003"/>
    <lineage>
        <taxon>Bacteria</taxon>
        <taxon>Bacillati</taxon>
        <taxon>Bacillota</taxon>
        <taxon>Bacilli</taxon>
        <taxon>Lactobacillales</taxon>
        <taxon>Lactobacillaceae</taxon>
        <taxon>Companilactobacillus</taxon>
    </lineage>
</organism>
<dbReference type="InterPro" id="IPR001387">
    <property type="entry name" value="Cro/C1-type_HTH"/>
</dbReference>
<dbReference type="SUPFAM" id="SSF47413">
    <property type="entry name" value="lambda repressor-like DNA-binding domains"/>
    <property type="match status" value="1"/>
</dbReference>
<dbReference type="Pfam" id="PF01381">
    <property type="entry name" value="HTH_3"/>
    <property type="match status" value="1"/>
</dbReference>
<evidence type="ECO:0000313" key="2">
    <source>
        <dbReference type="EMBL" id="MFD1419053.1"/>
    </source>
</evidence>
<dbReference type="PANTHER" id="PTHR37038:SF14">
    <property type="entry name" value="TRANSCRIPTIONAL ACTIVATOR"/>
    <property type="match status" value="1"/>
</dbReference>
<keyword evidence="3" id="KW-1185">Reference proteome</keyword>
<dbReference type="EMBL" id="JBHTOI010000048">
    <property type="protein sequence ID" value="MFD1419053.1"/>
    <property type="molecule type" value="Genomic_DNA"/>
</dbReference>
<reference evidence="3" key="1">
    <citation type="journal article" date="2019" name="Int. J. Syst. Evol. Microbiol.">
        <title>The Global Catalogue of Microorganisms (GCM) 10K type strain sequencing project: providing services to taxonomists for standard genome sequencing and annotation.</title>
        <authorList>
            <consortium name="The Broad Institute Genomics Platform"/>
            <consortium name="The Broad Institute Genome Sequencing Center for Infectious Disease"/>
            <person name="Wu L."/>
            <person name="Ma J."/>
        </authorList>
    </citation>
    <scope>NUCLEOTIDE SEQUENCE [LARGE SCALE GENOMIC DNA]</scope>
    <source>
        <strain evidence="3">CCM 8936</strain>
    </source>
</reference>
<dbReference type="Gene3D" id="1.25.40.10">
    <property type="entry name" value="Tetratricopeptide repeat domain"/>
    <property type="match status" value="1"/>
</dbReference>
<dbReference type="CDD" id="cd00093">
    <property type="entry name" value="HTH_XRE"/>
    <property type="match status" value="1"/>
</dbReference>
<evidence type="ECO:0000259" key="1">
    <source>
        <dbReference type="PROSITE" id="PS50943"/>
    </source>
</evidence>
<proteinExistence type="predicted"/>
<comment type="caution">
    <text evidence="2">The sequence shown here is derived from an EMBL/GenBank/DDBJ whole genome shotgun (WGS) entry which is preliminary data.</text>
</comment>
<name>A0ABW4BV07_9LACO</name>
<dbReference type="PANTHER" id="PTHR37038">
    <property type="entry name" value="TRANSCRIPTIONAL REGULATOR-RELATED"/>
    <property type="match status" value="1"/>
</dbReference>
<dbReference type="InterPro" id="IPR011990">
    <property type="entry name" value="TPR-like_helical_dom_sf"/>
</dbReference>
<dbReference type="InterPro" id="IPR010982">
    <property type="entry name" value="Lambda_DNA-bd_dom_sf"/>
</dbReference>
<dbReference type="Proteomes" id="UP001597251">
    <property type="component" value="Unassembled WGS sequence"/>
</dbReference>
<dbReference type="RefSeq" id="WP_125675872.1">
    <property type="nucleotide sequence ID" value="NZ_JBHTOI010000048.1"/>
</dbReference>
<dbReference type="InterPro" id="IPR053163">
    <property type="entry name" value="HTH-type_regulator_Rgg"/>
</dbReference>
<evidence type="ECO:0000313" key="3">
    <source>
        <dbReference type="Proteomes" id="UP001597251"/>
    </source>
</evidence>
<dbReference type="SMART" id="SM00530">
    <property type="entry name" value="HTH_XRE"/>
    <property type="match status" value="1"/>
</dbReference>
<sequence>MLLGKVIQNKRKSLNLNQTELADGICTQAIISKIENQNLSPSVGILISICQRLNLTLDQIFSEFSSLPTSNLAQDKFKKLDIAIQHEDYQILSSELPTIKESALPSSEKIHSHFLYAALAKSKQDFDEAIFQLNYSLGLLTNRNSFWGTMIYSALGQIYLEKHQNLKTGYYFDLAYANIDVVVNSRSDYFYYRSNIVRLTKWYTEQKDYDRSASLIDLGLHNFDKFFTARFTDELYYLSAINTLGTDPIDYNKLSHALTTAIAFADYNANNELMDQIKQFMNSNNINELKIKP</sequence>
<gene>
    <name evidence="2" type="ORF">ACFQ42_09870</name>
</gene>
<dbReference type="PROSITE" id="PS50943">
    <property type="entry name" value="HTH_CROC1"/>
    <property type="match status" value="1"/>
</dbReference>
<accession>A0ABW4BV07</accession>